<protein>
    <submittedName>
        <fullName evidence="1">Uncharacterized protein</fullName>
    </submittedName>
</protein>
<dbReference type="Proteomes" id="UP001235939">
    <property type="component" value="Chromosome X"/>
</dbReference>
<accession>A0ABY6LU21</accession>
<reference evidence="1 2" key="1">
    <citation type="submission" date="2022-03" db="EMBL/GenBank/DDBJ databases">
        <title>A chromosomal length assembly of Cordylochernes scorpioides.</title>
        <authorList>
            <person name="Zeh D."/>
            <person name="Zeh J."/>
        </authorList>
    </citation>
    <scope>NUCLEOTIDE SEQUENCE [LARGE SCALE GENOMIC DNA]</scope>
    <source>
        <strain evidence="1">IN4F17</strain>
        <tissue evidence="1">Whole Body</tissue>
    </source>
</reference>
<dbReference type="EMBL" id="CP092886">
    <property type="protein sequence ID" value="UYV84369.1"/>
    <property type="molecule type" value="Genomic_DNA"/>
</dbReference>
<sequence length="79" mass="8860">MSLGPASQVLGDIDLEKVLSGLFDIQGSYLLQSELFLHSLRSLSWDTLMKPLIPIYSQMQANMVLELISCKYKLDRSGL</sequence>
<evidence type="ECO:0000313" key="2">
    <source>
        <dbReference type="Proteomes" id="UP001235939"/>
    </source>
</evidence>
<proteinExistence type="predicted"/>
<evidence type="ECO:0000313" key="1">
    <source>
        <dbReference type="EMBL" id="UYV84369.1"/>
    </source>
</evidence>
<name>A0ABY6LU21_9ARAC</name>
<keyword evidence="2" id="KW-1185">Reference proteome</keyword>
<organism evidence="1 2">
    <name type="scientific">Cordylochernes scorpioides</name>
    <dbReference type="NCBI Taxonomy" id="51811"/>
    <lineage>
        <taxon>Eukaryota</taxon>
        <taxon>Metazoa</taxon>
        <taxon>Ecdysozoa</taxon>
        <taxon>Arthropoda</taxon>
        <taxon>Chelicerata</taxon>
        <taxon>Arachnida</taxon>
        <taxon>Pseudoscorpiones</taxon>
        <taxon>Cheliferoidea</taxon>
        <taxon>Chernetidae</taxon>
        <taxon>Cordylochernes</taxon>
    </lineage>
</organism>
<gene>
    <name evidence="1" type="ORF">LAZ67_X001952</name>
</gene>